<dbReference type="GeneTree" id="ENSGT00940000166956"/>
<name>A0A8C2X134_CYCLU</name>
<keyword evidence="4 8" id="KW-0812">Transmembrane</keyword>
<feature type="transmembrane region" description="Helical" evidence="8">
    <location>
        <begin position="121"/>
        <end position="140"/>
    </location>
</feature>
<comment type="function">
    <text evidence="8">Claudins function as major constituents of the tight junction complexes that regulate the permeability of epithelia.</text>
</comment>
<evidence type="ECO:0000256" key="6">
    <source>
        <dbReference type="ARBA" id="ARBA00022989"/>
    </source>
</evidence>
<comment type="similarity">
    <text evidence="1 8">Belongs to the claudin family.</text>
</comment>
<keyword evidence="2 8" id="KW-0796">Tight junction</keyword>
<evidence type="ECO:0000256" key="1">
    <source>
        <dbReference type="ARBA" id="ARBA00008295"/>
    </source>
</evidence>
<keyword evidence="3 8" id="KW-1003">Cell membrane</keyword>
<comment type="caution">
    <text evidence="8">Lacks conserved residue(s) required for the propagation of feature annotation.</text>
</comment>
<evidence type="ECO:0000256" key="5">
    <source>
        <dbReference type="ARBA" id="ARBA00022949"/>
    </source>
</evidence>
<dbReference type="Proteomes" id="UP000694565">
    <property type="component" value="Unplaced"/>
</dbReference>
<dbReference type="GO" id="GO:0005886">
    <property type="term" value="C:plasma membrane"/>
    <property type="evidence" value="ECO:0007669"/>
    <property type="project" value="UniProtKB-SubCell"/>
</dbReference>
<evidence type="ECO:0000256" key="3">
    <source>
        <dbReference type="ARBA" id="ARBA00022475"/>
    </source>
</evidence>
<dbReference type="GO" id="GO:0005198">
    <property type="term" value="F:structural molecule activity"/>
    <property type="evidence" value="ECO:0007669"/>
    <property type="project" value="InterPro"/>
</dbReference>
<dbReference type="GO" id="GO:0005923">
    <property type="term" value="C:bicellular tight junction"/>
    <property type="evidence" value="ECO:0007669"/>
    <property type="project" value="UniProtKB-SubCell"/>
</dbReference>
<feature type="chain" id="PRO_5034071395" description="Claudin" evidence="9">
    <location>
        <begin position="26"/>
        <end position="219"/>
    </location>
</feature>
<dbReference type="OrthoDB" id="9933182at2759"/>
<evidence type="ECO:0000256" key="8">
    <source>
        <dbReference type="RuleBase" id="RU060637"/>
    </source>
</evidence>
<dbReference type="Ensembl" id="ENSCLMT00005009282.1">
    <property type="protein sequence ID" value="ENSCLMP00005008480.1"/>
    <property type="gene ID" value="ENSCLMG00005004888.1"/>
</dbReference>
<reference evidence="10" key="1">
    <citation type="submission" date="2025-08" db="UniProtKB">
        <authorList>
            <consortium name="Ensembl"/>
        </authorList>
    </citation>
    <scope>IDENTIFICATION</scope>
</reference>
<dbReference type="PROSITE" id="PS01346">
    <property type="entry name" value="CLAUDIN"/>
    <property type="match status" value="1"/>
</dbReference>
<evidence type="ECO:0000313" key="10">
    <source>
        <dbReference type="Ensembl" id="ENSCLMP00005008480.1"/>
    </source>
</evidence>
<sequence length="219" mass="23388">MSTAVEATGFVMCLVSWLITGAALANDYWKISTVSGSVIISQRQFENLWHSCAENSAGIAECRDFESMLALPAHIQASRALMIMSLLLGLASMIVSLLGLKCIKMGSATDQSKAKIAISGGVLSMLAGLCCMISVSWYAYRVVEDFHNPFFGGVKFELSTGLYLGWGGSCLAILGGGFLCSAFKRMTPEGKKSGFYGNKAPRVYTATAKSDPDSARAYV</sequence>
<accession>A0A8C2X134</accession>
<keyword evidence="9" id="KW-0732">Signal</keyword>
<dbReference type="RefSeq" id="XP_034412009.1">
    <property type="nucleotide sequence ID" value="XM_034556118.1"/>
</dbReference>
<dbReference type="PANTHER" id="PTHR12002">
    <property type="entry name" value="CLAUDIN"/>
    <property type="match status" value="1"/>
</dbReference>
<evidence type="ECO:0000256" key="2">
    <source>
        <dbReference type="ARBA" id="ARBA00022427"/>
    </source>
</evidence>
<dbReference type="PRINTS" id="PR01077">
    <property type="entry name" value="CLAUDIN"/>
</dbReference>
<dbReference type="Gene3D" id="1.20.140.150">
    <property type="match status" value="1"/>
</dbReference>
<evidence type="ECO:0000256" key="4">
    <source>
        <dbReference type="ARBA" id="ARBA00022692"/>
    </source>
</evidence>
<protein>
    <recommendedName>
        <fullName evidence="8">Claudin</fullName>
    </recommendedName>
</protein>
<dbReference type="InterPro" id="IPR006187">
    <property type="entry name" value="Claudin"/>
</dbReference>
<evidence type="ECO:0000256" key="7">
    <source>
        <dbReference type="ARBA" id="ARBA00023136"/>
    </source>
</evidence>
<dbReference type="KEGG" id="clum:117746807"/>
<feature type="transmembrane region" description="Helical" evidence="8">
    <location>
        <begin position="80"/>
        <end position="100"/>
    </location>
</feature>
<feature type="signal peptide" evidence="9">
    <location>
        <begin position="1"/>
        <end position="25"/>
    </location>
</feature>
<keyword evidence="11" id="KW-1185">Reference proteome</keyword>
<dbReference type="AlphaFoldDB" id="A0A8C2X134"/>
<keyword evidence="7 8" id="KW-0472">Membrane</keyword>
<dbReference type="InterPro" id="IPR004031">
    <property type="entry name" value="PMP22/EMP/MP20/Claudin"/>
</dbReference>
<dbReference type="InterPro" id="IPR017974">
    <property type="entry name" value="Claudin_CS"/>
</dbReference>
<reference evidence="10" key="2">
    <citation type="submission" date="2025-09" db="UniProtKB">
        <authorList>
            <consortium name="Ensembl"/>
        </authorList>
    </citation>
    <scope>IDENTIFICATION</scope>
</reference>
<evidence type="ECO:0000256" key="9">
    <source>
        <dbReference type="SAM" id="SignalP"/>
    </source>
</evidence>
<evidence type="ECO:0000313" key="11">
    <source>
        <dbReference type="Proteomes" id="UP000694565"/>
    </source>
</evidence>
<proteinExistence type="inferred from homology"/>
<dbReference type="GeneID" id="117746807"/>
<keyword evidence="5 8" id="KW-0965">Cell junction</keyword>
<gene>
    <name evidence="10" type="primary">cldn15la</name>
</gene>
<keyword evidence="6 8" id="KW-1133">Transmembrane helix</keyword>
<comment type="subcellular location">
    <subcellularLocation>
        <location evidence="8">Cell junction</location>
        <location evidence="8">Tight junction</location>
    </subcellularLocation>
    <subcellularLocation>
        <location evidence="8">Cell membrane</location>
        <topology evidence="8">Multi-pass membrane protein</topology>
    </subcellularLocation>
</comment>
<feature type="transmembrane region" description="Helical" evidence="8">
    <location>
        <begin position="160"/>
        <end position="183"/>
    </location>
</feature>
<dbReference type="CTD" id="81591"/>
<dbReference type="Pfam" id="PF00822">
    <property type="entry name" value="PMP22_Claudin"/>
    <property type="match status" value="1"/>
</dbReference>
<organism evidence="10 11">
    <name type="scientific">Cyclopterus lumpus</name>
    <name type="common">Lumpsucker</name>
    <dbReference type="NCBI Taxonomy" id="8103"/>
    <lineage>
        <taxon>Eukaryota</taxon>
        <taxon>Metazoa</taxon>
        <taxon>Chordata</taxon>
        <taxon>Craniata</taxon>
        <taxon>Vertebrata</taxon>
        <taxon>Euteleostomi</taxon>
        <taxon>Actinopterygii</taxon>
        <taxon>Neopterygii</taxon>
        <taxon>Teleostei</taxon>
        <taxon>Neoteleostei</taxon>
        <taxon>Acanthomorphata</taxon>
        <taxon>Eupercaria</taxon>
        <taxon>Perciformes</taxon>
        <taxon>Cottioidei</taxon>
        <taxon>Cottales</taxon>
        <taxon>Cyclopteridae</taxon>
        <taxon>Cyclopterus</taxon>
    </lineage>
</organism>